<dbReference type="InterPro" id="IPR001310">
    <property type="entry name" value="Histidine_triad_HIT"/>
</dbReference>
<feature type="short sequence motif" description="Histidine triad motif" evidence="2 3">
    <location>
        <begin position="99"/>
        <end position="103"/>
    </location>
</feature>
<evidence type="ECO:0000259" key="4">
    <source>
        <dbReference type="PROSITE" id="PS51084"/>
    </source>
</evidence>
<dbReference type="GO" id="GO:0016787">
    <property type="term" value="F:hydrolase activity"/>
    <property type="evidence" value="ECO:0007669"/>
    <property type="project" value="UniProtKB-KW"/>
</dbReference>
<reference evidence="5 6" key="1">
    <citation type="journal article" date="2015" name="Genome Announc.">
        <title>Genome Sequence of Borrelia chilensis VA1, a South American Member of the Lyme Borreliosis Group.</title>
        <authorList>
            <person name="Huang W."/>
            <person name="Ojaimi C."/>
            <person name="Fallon J.T."/>
            <person name="Travisany D."/>
            <person name="Maass A."/>
            <person name="Ivanova L."/>
            <person name="Tomova A."/>
            <person name="Gonzalez-Acuna D."/>
            <person name="Godfrey H.P."/>
            <person name="Cabello F.C."/>
        </authorList>
    </citation>
    <scope>NUCLEOTIDE SEQUENCE [LARGE SCALE GENOMIC DNA]</scope>
    <source>
        <strain evidence="5 6">VA1</strain>
    </source>
</reference>
<organism evidence="5 6">
    <name type="scientific">Borreliella chilensis</name>
    <dbReference type="NCBI Taxonomy" id="1245910"/>
    <lineage>
        <taxon>Bacteria</taxon>
        <taxon>Pseudomonadati</taxon>
        <taxon>Spirochaetota</taxon>
        <taxon>Spirochaetia</taxon>
        <taxon>Spirochaetales</taxon>
        <taxon>Borreliaceae</taxon>
        <taxon>Borreliella</taxon>
    </lineage>
</organism>
<keyword evidence="5" id="KW-0378">Hydrolase</keyword>
<dbReference type="KEGG" id="bchi:OY14_01855"/>
<feature type="domain" description="HIT" evidence="4">
    <location>
        <begin position="5"/>
        <end position="114"/>
    </location>
</feature>
<dbReference type="STRING" id="1245910.OY14_01855"/>
<accession>A0A0A7UVT9</accession>
<dbReference type="HOGENOM" id="CLU_056776_3_2_12"/>
<protein>
    <submittedName>
        <fullName evidence="5">Diadenosine tetraphosphate hydrolase</fullName>
    </submittedName>
</protein>
<evidence type="ECO:0000256" key="1">
    <source>
        <dbReference type="PIRSR" id="PIRSR601310-1"/>
    </source>
</evidence>
<evidence type="ECO:0000256" key="2">
    <source>
        <dbReference type="PIRSR" id="PIRSR601310-3"/>
    </source>
</evidence>
<dbReference type="GO" id="GO:0009117">
    <property type="term" value="P:nucleotide metabolic process"/>
    <property type="evidence" value="ECO:0007669"/>
    <property type="project" value="TreeGrafter"/>
</dbReference>
<dbReference type="PANTHER" id="PTHR46648">
    <property type="entry name" value="HIT FAMILY PROTEIN 1"/>
    <property type="match status" value="1"/>
</dbReference>
<keyword evidence="6" id="KW-1185">Reference proteome</keyword>
<evidence type="ECO:0000256" key="3">
    <source>
        <dbReference type="PROSITE-ProRule" id="PRU00464"/>
    </source>
</evidence>
<dbReference type="Proteomes" id="UP000030940">
    <property type="component" value="Chromosome"/>
</dbReference>
<name>A0A0A7UVT9_9SPIR</name>
<dbReference type="SUPFAM" id="SSF54197">
    <property type="entry name" value="HIT-like"/>
    <property type="match status" value="1"/>
</dbReference>
<dbReference type="AlphaFoldDB" id="A0A0A7UVT9"/>
<evidence type="ECO:0000313" key="5">
    <source>
        <dbReference type="EMBL" id="AJA90200.1"/>
    </source>
</evidence>
<dbReference type="InterPro" id="IPR011146">
    <property type="entry name" value="HIT-like"/>
</dbReference>
<dbReference type="PANTHER" id="PTHR46648:SF1">
    <property type="entry name" value="ADENOSINE 5'-MONOPHOSPHORAMIDASE HNT1"/>
    <property type="match status" value="1"/>
</dbReference>
<proteinExistence type="predicted"/>
<dbReference type="PRINTS" id="PR00332">
    <property type="entry name" value="HISTRIAD"/>
</dbReference>
<dbReference type="InterPro" id="IPR036265">
    <property type="entry name" value="HIT-like_sf"/>
</dbReference>
<dbReference type="InterPro" id="IPR039384">
    <property type="entry name" value="HINT"/>
</dbReference>
<dbReference type="Gene3D" id="3.30.428.10">
    <property type="entry name" value="HIT-like"/>
    <property type="match status" value="1"/>
</dbReference>
<evidence type="ECO:0000313" key="6">
    <source>
        <dbReference type="Proteomes" id="UP000030940"/>
    </source>
</evidence>
<dbReference type="CDD" id="cd01277">
    <property type="entry name" value="HINT_subgroup"/>
    <property type="match status" value="1"/>
</dbReference>
<dbReference type="EMBL" id="CP009910">
    <property type="protein sequence ID" value="AJA90200.1"/>
    <property type="molecule type" value="Genomic_DNA"/>
</dbReference>
<dbReference type="Pfam" id="PF01230">
    <property type="entry name" value="HIT"/>
    <property type="match status" value="1"/>
</dbReference>
<feature type="active site" description="Tele-AMP-histidine intermediate" evidence="1">
    <location>
        <position position="101"/>
    </location>
</feature>
<dbReference type="PROSITE" id="PS51084">
    <property type="entry name" value="HIT_2"/>
    <property type="match status" value="1"/>
</dbReference>
<sequence length="139" mass="15971">MYNCIFCKIIKKELPCYKVYEDDLVLAFLDINPLSVGHTLVIPKEHSENLLSMDDKFNQRVLKVCKKISNALKKMNLSICSGINIHSSLGADAGQEVFHTHFHVIPRFKNDGFVFKRSDKLNLEVEKFKQLSIQISMNI</sequence>
<gene>
    <name evidence="5" type="ORF">OY14_01855</name>
</gene>